<keyword evidence="2" id="KW-1185">Reference proteome</keyword>
<dbReference type="Proteomes" id="UP001596915">
    <property type="component" value="Unassembled WGS sequence"/>
</dbReference>
<name>A0ABW2WTM7_9ACTN</name>
<gene>
    <name evidence="1" type="ORF">ACFQ2K_16750</name>
</gene>
<sequence length="67" mass="7923">MNCPWFNRQLGPSRAGRCRCTACSYEIGVDAWTFHQELVADEKAFFERVQQRTVHLWSLVPAWQRTH</sequence>
<organism evidence="1 2">
    <name type="scientific">Streptomyces sanglieri</name>
    <dbReference type="NCBI Taxonomy" id="193460"/>
    <lineage>
        <taxon>Bacteria</taxon>
        <taxon>Bacillati</taxon>
        <taxon>Actinomycetota</taxon>
        <taxon>Actinomycetes</taxon>
        <taxon>Kitasatosporales</taxon>
        <taxon>Streptomycetaceae</taxon>
        <taxon>Streptomyces</taxon>
    </lineage>
</organism>
<reference evidence="2" key="1">
    <citation type="journal article" date="2019" name="Int. J. Syst. Evol. Microbiol.">
        <title>The Global Catalogue of Microorganisms (GCM) 10K type strain sequencing project: providing services to taxonomists for standard genome sequencing and annotation.</title>
        <authorList>
            <consortium name="The Broad Institute Genomics Platform"/>
            <consortium name="The Broad Institute Genome Sequencing Center for Infectious Disease"/>
            <person name="Wu L."/>
            <person name="Ma J."/>
        </authorList>
    </citation>
    <scope>NUCLEOTIDE SEQUENCE [LARGE SCALE GENOMIC DNA]</scope>
    <source>
        <strain evidence="2">JCM 12607</strain>
    </source>
</reference>
<evidence type="ECO:0000313" key="2">
    <source>
        <dbReference type="Proteomes" id="UP001596915"/>
    </source>
</evidence>
<accession>A0ABW2WTM7</accession>
<comment type="caution">
    <text evidence="1">The sequence shown here is derived from an EMBL/GenBank/DDBJ whole genome shotgun (WGS) entry which is preliminary data.</text>
</comment>
<dbReference type="EMBL" id="JBHTGL010000008">
    <property type="protein sequence ID" value="MFD0624178.1"/>
    <property type="molecule type" value="Genomic_DNA"/>
</dbReference>
<proteinExistence type="predicted"/>
<protein>
    <submittedName>
        <fullName evidence="1">Uncharacterized protein</fullName>
    </submittedName>
</protein>
<evidence type="ECO:0000313" key="1">
    <source>
        <dbReference type="EMBL" id="MFD0624178.1"/>
    </source>
</evidence>